<evidence type="ECO:0000256" key="3">
    <source>
        <dbReference type="RuleBase" id="RU363015"/>
    </source>
</evidence>
<evidence type="ECO:0000256" key="2">
    <source>
        <dbReference type="ARBA" id="ARBA00006763"/>
    </source>
</evidence>
<dbReference type="EMBL" id="PDKW01000038">
    <property type="protein sequence ID" value="PGH58325.1"/>
    <property type="molecule type" value="Genomic_DNA"/>
</dbReference>
<accession>A0A2B8BKE2</accession>
<evidence type="ECO:0000313" key="5">
    <source>
        <dbReference type="Proteomes" id="UP000225379"/>
    </source>
</evidence>
<reference evidence="5" key="1">
    <citation type="submission" date="2017-10" db="EMBL/GenBank/DDBJ databases">
        <authorList>
            <person name="Kravchenko I.K."/>
            <person name="Grouzdev D.S."/>
        </authorList>
    </citation>
    <scope>NUCLEOTIDE SEQUENCE [LARGE SCALE GENOMIC DNA]</scope>
    <source>
        <strain evidence="5">B2</strain>
    </source>
</reference>
<sequence>MKSLSSVCVYCGASSRVADVHKEAAHALGDGLARRGIRMVYGGGRVGLMGIAADAAIAAGGEVVGIIPEHIQSAEIEHTGLTELHVVDSMHTRKRMMVERSDAFVILPGGLGTLDEAFEILTWKQLQLHDKPIVIADVDGYWRPLLGLIDHMVAQGFARIDRSALYRVADHVDGVFEALGAMPDAAHPAQPRKM</sequence>
<organism evidence="4 5">
    <name type="scientific">Azospirillum palustre</name>
    <dbReference type="NCBI Taxonomy" id="2044885"/>
    <lineage>
        <taxon>Bacteria</taxon>
        <taxon>Pseudomonadati</taxon>
        <taxon>Pseudomonadota</taxon>
        <taxon>Alphaproteobacteria</taxon>
        <taxon>Rhodospirillales</taxon>
        <taxon>Azospirillaceae</taxon>
        <taxon>Azospirillum</taxon>
    </lineage>
</organism>
<evidence type="ECO:0000256" key="1">
    <source>
        <dbReference type="ARBA" id="ARBA00000274"/>
    </source>
</evidence>
<dbReference type="EC" id="3.2.2.n1" evidence="3"/>
<dbReference type="Gene3D" id="3.40.50.450">
    <property type="match status" value="1"/>
</dbReference>
<dbReference type="AlphaFoldDB" id="A0A2B8BKE2"/>
<evidence type="ECO:0000313" key="4">
    <source>
        <dbReference type="EMBL" id="PGH58325.1"/>
    </source>
</evidence>
<comment type="caution">
    <text evidence="4">The sequence shown here is derived from an EMBL/GenBank/DDBJ whole genome shotgun (WGS) entry which is preliminary data.</text>
</comment>
<dbReference type="InterPro" id="IPR005269">
    <property type="entry name" value="LOG"/>
</dbReference>
<comment type="similarity">
    <text evidence="2 3">Belongs to the LOG family.</text>
</comment>
<dbReference type="SUPFAM" id="SSF102405">
    <property type="entry name" value="MCP/YpsA-like"/>
    <property type="match status" value="1"/>
</dbReference>
<keyword evidence="5" id="KW-1185">Reference proteome</keyword>
<dbReference type="GO" id="GO:0009691">
    <property type="term" value="P:cytokinin biosynthetic process"/>
    <property type="evidence" value="ECO:0007669"/>
    <property type="project" value="UniProtKB-UniRule"/>
</dbReference>
<keyword evidence="3" id="KW-0378">Hydrolase</keyword>
<gene>
    <name evidence="4" type="ORF">CRT60_03935</name>
</gene>
<dbReference type="GO" id="GO:0005829">
    <property type="term" value="C:cytosol"/>
    <property type="evidence" value="ECO:0007669"/>
    <property type="project" value="TreeGrafter"/>
</dbReference>
<protein>
    <recommendedName>
        <fullName evidence="3">Cytokinin riboside 5'-monophosphate phosphoribohydrolase</fullName>
        <ecNumber evidence="3">3.2.2.n1</ecNumber>
    </recommendedName>
</protein>
<keyword evidence="3" id="KW-0203">Cytokinin biosynthesis</keyword>
<name>A0A2B8BKE2_9PROT</name>
<proteinExistence type="inferred from homology"/>
<dbReference type="NCBIfam" id="TIGR00730">
    <property type="entry name" value="Rossman fold protein, TIGR00730 family"/>
    <property type="match status" value="1"/>
</dbReference>
<dbReference type="Pfam" id="PF03641">
    <property type="entry name" value="Lysine_decarbox"/>
    <property type="match status" value="1"/>
</dbReference>
<dbReference type="GO" id="GO:0008714">
    <property type="term" value="F:AMP nucleosidase activity"/>
    <property type="evidence" value="ECO:0007669"/>
    <property type="project" value="UniProtKB-EC"/>
</dbReference>
<dbReference type="RefSeq" id="WP_098735155.1">
    <property type="nucleotide sequence ID" value="NZ_PDKW01000038.1"/>
</dbReference>
<dbReference type="OrthoDB" id="9801098at2"/>
<comment type="catalytic activity">
    <reaction evidence="1">
        <text>AMP + H2O = D-ribose 5-phosphate + adenine</text>
        <dbReference type="Rhea" id="RHEA:20129"/>
        <dbReference type="ChEBI" id="CHEBI:15377"/>
        <dbReference type="ChEBI" id="CHEBI:16708"/>
        <dbReference type="ChEBI" id="CHEBI:78346"/>
        <dbReference type="ChEBI" id="CHEBI:456215"/>
        <dbReference type="EC" id="3.2.2.4"/>
    </reaction>
</comment>
<dbReference type="InterPro" id="IPR031100">
    <property type="entry name" value="LOG_fam"/>
</dbReference>
<dbReference type="Proteomes" id="UP000225379">
    <property type="component" value="Unassembled WGS sequence"/>
</dbReference>
<dbReference type="PANTHER" id="PTHR31223">
    <property type="entry name" value="LOG FAMILY PROTEIN YJL055W"/>
    <property type="match status" value="1"/>
</dbReference>
<dbReference type="PANTHER" id="PTHR31223:SF70">
    <property type="entry name" value="LOG FAMILY PROTEIN YJL055W"/>
    <property type="match status" value="1"/>
</dbReference>